<reference evidence="4" key="1">
    <citation type="submission" date="2020-08" db="EMBL/GenBank/DDBJ databases">
        <title>Genome public.</title>
        <authorList>
            <person name="Liu C."/>
            <person name="Sun Q."/>
        </authorList>
    </citation>
    <scope>NUCLEOTIDE SEQUENCE</scope>
    <source>
        <strain evidence="4">BX22</strain>
    </source>
</reference>
<name>A0A923L571_9BACI</name>
<keyword evidence="2" id="KW-0472">Membrane</keyword>
<evidence type="ECO:0000256" key="1">
    <source>
        <dbReference type="ARBA" id="ARBA00022729"/>
    </source>
</evidence>
<evidence type="ECO:0000259" key="3">
    <source>
        <dbReference type="Pfam" id="PF13205"/>
    </source>
</evidence>
<keyword evidence="2" id="KW-1133">Transmembrane helix</keyword>
<organism evidence="4 5">
    <name type="scientific">Ornithinibacillus hominis</name>
    <dbReference type="NCBI Taxonomy" id="2763055"/>
    <lineage>
        <taxon>Bacteria</taxon>
        <taxon>Bacillati</taxon>
        <taxon>Bacillota</taxon>
        <taxon>Bacilli</taxon>
        <taxon>Bacillales</taxon>
        <taxon>Bacillaceae</taxon>
        <taxon>Ornithinibacillus</taxon>
    </lineage>
</organism>
<keyword evidence="2" id="KW-0812">Transmembrane</keyword>
<evidence type="ECO:0000313" key="4">
    <source>
        <dbReference type="EMBL" id="MBC5636674.1"/>
    </source>
</evidence>
<keyword evidence="1" id="KW-0732">Signal</keyword>
<dbReference type="Proteomes" id="UP000637359">
    <property type="component" value="Unassembled WGS sequence"/>
</dbReference>
<evidence type="ECO:0000313" key="5">
    <source>
        <dbReference type="Proteomes" id="UP000637359"/>
    </source>
</evidence>
<dbReference type="Pfam" id="PF13205">
    <property type="entry name" value="Big_5"/>
    <property type="match status" value="1"/>
</dbReference>
<proteinExistence type="predicted"/>
<gene>
    <name evidence="4" type="ORF">H8S33_07530</name>
</gene>
<sequence>MYKKIVLISIISIIGVWLLVVFGFSNKITAEIPSASSFVPTFKDWTIHFSESMDPKTFTEETVIVTNNQGERIPTELEWNDSYTILTLFAPENGYTVDESYDITITSNVKTADGDKLAKPLQHAFTAVTQLPNIKDQKQLLTLLKERMTQQNERNQSFSTMQEESADIAADASSGHMGDGESSTTNVQVEGVDEGDIIKTDGNSLFFVRDGDILITSTDKENSQLLSQIKVENYYPQEIYLHHDLLIVIGEKSEPLRDKELNSTKNKVGIVEPIFFSQTSTLIYDVKDPKNPKQIREVSQEGYYSSSRILDGYLYLIANEYPPYHILSSNEDVDVRPFIKDSTVGDESKPVAFPDMYFFPDSTEEQFLILTSIDLNDMEKEANMETYLGASQQIYMSHNNLYIAVNKYKEMENEETENDGTDTSEVVSSDMMIWLPREADTEISQFHIEEGTLTYHASTIVSGTLINQFAMDERNGIFRVATTKGNTWDEASLSTNNLYTFDENLKPVGALEGLAEGERIYSVRFMDEVAYMVTFKEVDPLFVIDLQDPSNPTVLGELKIPGFSNYLHPLDENHVIGFGQDTKVEKEDGMNEPIVLTNGLKISVFDVTDPTNPKEKFSEVIGQGGSYSELLYNHKVLYKHPTENIYGFPATLSETKTVHKGDISYEEYSVIFEGALLYEITPDGIRLLDTITHQETFNNYPEWTSEIKRIVSVEDSLYTLSWDQMKVYDLKQKQMLKTIELPELSFEY</sequence>
<comment type="caution">
    <text evidence="4">The sequence shown here is derived from an EMBL/GenBank/DDBJ whole genome shotgun (WGS) entry which is preliminary data.</text>
</comment>
<dbReference type="InterPro" id="IPR014755">
    <property type="entry name" value="Cu-Rt/internalin_Ig-like"/>
</dbReference>
<keyword evidence="5" id="KW-1185">Reference proteome</keyword>
<dbReference type="Pfam" id="PF09826">
    <property type="entry name" value="Beta_propel"/>
    <property type="match status" value="1"/>
</dbReference>
<accession>A0A923L571</accession>
<feature type="domain" description="SbsA Ig-like" evidence="3">
    <location>
        <begin position="36"/>
        <end position="126"/>
    </location>
</feature>
<feature type="transmembrane region" description="Helical" evidence="2">
    <location>
        <begin position="5"/>
        <end position="24"/>
    </location>
</feature>
<protein>
    <submittedName>
        <fullName evidence="4">Beta-propeller domain-containing protein</fullName>
    </submittedName>
</protein>
<dbReference type="RefSeq" id="WP_186869372.1">
    <property type="nucleotide sequence ID" value="NZ_JACOOL010000004.1"/>
</dbReference>
<evidence type="ECO:0000256" key="2">
    <source>
        <dbReference type="SAM" id="Phobius"/>
    </source>
</evidence>
<dbReference type="Gene3D" id="2.60.40.1220">
    <property type="match status" value="1"/>
</dbReference>
<dbReference type="InterPro" id="IPR019198">
    <property type="entry name" value="Beta_propeller_containing"/>
</dbReference>
<dbReference type="EMBL" id="JACOOL010000004">
    <property type="protein sequence ID" value="MBC5636674.1"/>
    <property type="molecule type" value="Genomic_DNA"/>
</dbReference>
<dbReference type="InterPro" id="IPR032812">
    <property type="entry name" value="SbsA_Ig"/>
</dbReference>
<dbReference type="AlphaFoldDB" id="A0A923L571"/>